<proteinExistence type="predicted"/>
<reference evidence="1 2" key="1">
    <citation type="submission" date="2019-04" db="EMBL/GenBank/DDBJ databases">
        <authorList>
            <person name="Pope W.H."/>
            <person name="Garlena R.A."/>
            <person name="Russell D.A."/>
            <person name="Jacobs-Sera D."/>
            <person name="Hatfull G.F."/>
        </authorList>
    </citation>
    <scope>NUCLEOTIDE SEQUENCE [LARGE SCALE GENOMIC DNA]</scope>
</reference>
<sequence>MSDVRELDRIEKWARKQNRTCRCIVNAASYNHFRVSLVPEDREDVRAHLRLTTEEKAMVRQHCTLKHRFADFISGYRYGYPLCCVIRYSLSRYTHQAIRRGGVTRECVVDGEVSAYVTCGIFHSGSPWGERGRVLPVREIRRRKLWLLS</sequence>
<dbReference type="KEGG" id="vg:77924381"/>
<evidence type="ECO:0000313" key="2">
    <source>
        <dbReference type="Proteomes" id="UP000423482"/>
    </source>
</evidence>
<evidence type="ECO:0000313" key="1">
    <source>
        <dbReference type="EMBL" id="QGT55006.1"/>
    </source>
</evidence>
<protein>
    <submittedName>
        <fullName evidence="1">Uncharacterized protein</fullName>
    </submittedName>
</protein>
<dbReference type="GeneID" id="77924381"/>
<keyword evidence="2" id="KW-1185">Reference proteome</keyword>
<dbReference type="EMBL" id="MK814760">
    <property type="protein sequence ID" value="QGT55006.1"/>
    <property type="molecule type" value="Genomic_DNA"/>
</dbReference>
<dbReference type="Proteomes" id="UP000423482">
    <property type="component" value="Segment"/>
</dbReference>
<name>A0A650EXX6_9CAUD</name>
<gene>
    <name evidence="1" type="primary">13</name>
    <name evidence="1" type="ORF">SEA_FORZA_13</name>
</gene>
<dbReference type="RefSeq" id="YP_010648893.1">
    <property type="nucleotide sequence ID" value="NC_070763.1"/>
</dbReference>
<accession>A0A650EXX6</accession>
<organism evidence="1 2">
    <name type="scientific">Gordonia phage Forza</name>
    <dbReference type="NCBI Taxonomy" id="2571247"/>
    <lineage>
        <taxon>Viruses</taxon>
        <taxon>Duplodnaviria</taxon>
        <taxon>Heunggongvirae</taxon>
        <taxon>Uroviricota</taxon>
        <taxon>Caudoviricetes</taxon>
        <taxon>Forzavirus</taxon>
        <taxon>Forzavirus forza</taxon>
    </lineage>
</organism>